<keyword evidence="3" id="KW-1185">Reference proteome</keyword>
<reference evidence="3" key="1">
    <citation type="submission" date="2016-10" db="EMBL/GenBank/DDBJ databases">
        <authorList>
            <person name="Varghese N."/>
            <person name="Submissions S."/>
        </authorList>
    </citation>
    <scope>NUCLEOTIDE SEQUENCE [LARGE SCALE GENOMIC DNA]</scope>
    <source>
        <strain evidence="3">CGMCC 1.11022</strain>
    </source>
</reference>
<name>A0A1G8ID91_9HYPH</name>
<dbReference type="EMBL" id="FNEE01000001">
    <property type="protein sequence ID" value="SDI16864.1"/>
    <property type="molecule type" value="Genomic_DNA"/>
</dbReference>
<proteinExistence type="predicted"/>
<evidence type="ECO:0000256" key="1">
    <source>
        <dbReference type="SAM" id="MobiDB-lite"/>
    </source>
</evidence>
<gene>
    <name evidence="2" type="ORF">SAMN05428953_101338</name>
</gene>
<dbReference type="Proteomes" id="UP000198894">
    <property type="component" value="Unassembled WGS sequence"/>
</dbReference>
<accession>A0A1G8ID91</accession>
<sequence length="73" mass="7960">MAEVGGTAEEEEEEEEVAGEDSVEWLLQVSQTTRAFCSQVASLGVAEMRLNQADRAGLSFNLNVSRSRIRATV</sequence>
<feature type="compositionally biased region" description="Acidic residues" evidence="1">
    <location>
        <begin position="8"/>
        <end position="22"/>
    </location>
</feature>
<evidence type="ECO:0000313" key="2">
    <source>
        <dbReference type="EMBL" id="SDI16864.1"/>
    </source>
</evidence>
<evidence type="ECO:0000313" key="3">
    <source>
        <dbReference type="Proteomes" id="UP000198894"/>
    </source>
</evidence>
<dbReference type="AlphaFoldDB" id="A0A1G8ID91"/>
<organism evidence="2 3">
    <name type="scientific">Mesorhizobium muleiense</name>
    <dbReference type="NCBI Taxonomy" id="1004279"/>
    <lineage>
        <taxon>Bacteria</taxon>
        <taxon>Pseudomonadati</taxon>
        <taxon>Pseudomonadota</taxon>
        <taxon>Alphaproteobacteria</taxon>
        <taxon>Hyphomicrobiales</taxon>
        <taxon>Phyllobacteriaceae</taxon>
        <taxon>Mesorhizobium</taxon>
    </lineage>
</organism>
<feature type="region of interest" description="Disordered" evidence="1">
    <location>
        <begin position="1"/>
        <end position="22"/>
    </location>
</feature>
<protein>
    <submittedName>
        <fullName evidence="2">Uncharacterized protein</fullName>
    </submittedName>
</protein>